<reference evidence="2" key="2">
    <citation type="submission" date="2023-05" db="EMBL/GenBank/DDBJ databases">
        <authorList>
            <consortium name="Lawrence Berkeley National Laboratory"/>
            <person name="Steindorff A."/>
            <person name="Hensen N."/>
            <person name="Bonometti L."/>
            <person name="Westerberg I."/>
            <person name="Brannstrom I.O."/>
            <person name="Guillou S."/>
            <person name="Cros-Aarteil S."/>
            <person name="Calhoun S."/>
            <person name="Haridas S."/>
            <person name="Kuo A."/>
            <person name="Mondo S."/>
            <person name="Pangilinan J."/>
            <person name="Riley R."/>
            <person name="Labutti K."/>
            <person name="Andreopoulos B."/>
            <person name="Lipzen A."/>
            <person name="Chen C."/>
            <person name="Yanf M."/>
            <person name="Daum C."/>
            <person name="Ng V."/>
            <person name="Clum A."/>
            <person name="Ohm R."/>
            <person name="Martin F."/>
            <person name="Silar P."/>
            <person name="Natvig D."/>
            <person name="Lalanne C."/>
            <person name="Gautier V."/>
            <person name="Ament-Velasquez S.L."/>
            <person name="Kruys A."/>
            <person name="Hutchinson M.I."/>
            <person name="Powell A.J."/>
            <person name="Barry K."/>
            <person name="Miller A.N."/>
            <person name="Grigoriev I.V."/>
            <person name="Debuchy R."/>
            <person name="Gladieux P."/>
            <person name="Thoren M.H."/>
            <person name="Johannesson H."/>
        </authorList>
    </citation>
    <scope>NUCLEOTIDE SEQUENCE</scope>
    <source>
        <strain evidence="2">CBS 123565</strain>
    </source>
</reference>
<dbReference type="AlphaFoldDB" id="A0AAN6UJ35"/>
<keyword evidence="3" id="KW-1185">Reference proteome</keyword>
<evidence type="ECO:0000313" key="3">
    <source>
        <dbReference type="Proteomes" id="UP001304895"/>
    </source>
</evidence>
<name>A0AAN6UJ35_9PEZI</name>
<comment type="caution">
    <text evidence="2">The sequence shown here is derived from an EMBL/GenBank/DDBJ whole genome shotgun (WGS) entry which is preliminary data.</text>
</comment>
<sequence length="165" mass="18191">MPLGVQVVSCRSTECLAGEIAFCRASLANHNHQLGVTPVRFASQNPQFDPIRYSAIRRKRARLCWQSRLPPETSGAPWRQARPDRRPSPPLIRAVIAIVAKSRSLPACLRSEEFSRAVGKSNQMSPAMTFEDSWFCVNPISLSGPEERLARPAQPTANPGAFPAL</sequence>
<organism evidence="2 3">
    <name type="scientific">Trichocladium antarcticum</name>
    <dbReference type="NCBI Taxonomy" id="1450529"/>
    <lineage>
        <taxon>Eukaryota</taxon>
        <taxon>Fungi</taxon>
        <taxon>Dikarya</taxon>
        <taxon>Ascomycota</taxon>
        <taxon>Pezizomycotina</taxon>
        <taxon>Sordariomycetes</taxon>
        <taxon>Sordariomycetidae</taxon>
        <taxon>Sordariales</taxon>
        <taxon>Chaetomiaceae</taxon>
        <taxon>Trichocladium</taxon>
    </lineage>
</organism>
<evidence type="ECO:0000256" key="1">
    <source>
        <dbReference type="SAM" id="MobiDB-lite"/>
    </source>
</evidence>
<dbReference type="EMBL" id="MU853411">
    <property type="protein sequence ID" value="KAK4133669.1"/>
    <property type="molecule type" value="Genomic_DNA"/>
</dbReference>
<reference evidence="2" key="1">
    <citation type="journal article" date="2023" name="Mol. Phylogenet. Evol.">
        <title>Genome-scale phylogeny and comparative genomics of the fungal order Sordariales.</title>
        <authorList>
            <person name="Hensen N."/>
            <person name="Bonometti L."/>
            <person name="Westerberg I."/>
            <person name="Brannstrom I.O."/>
            <person name="Guillou S."/>
            <person name="Cros-Aarteil S."/>
            <person name="Calhoun S."/>
            <person name="Haridas S."/>
            <person name="Kuo A."/>
            <person name="Mondo S."/>
            <person name="Pangilinan J."/>
            <person name="Riley R."/>
            <person name="LaButti K."/>
            <person name="Andreopoulos B."/>
            <person name="Lipzen A."/>
            <person name="Chen C."/>
            <person name="Yan M."/>
            <person name="Daum C."/>
            <person name="Ng V."/>
            <person name="Clum A."/>
            <person name="Steindorff A."/>
            <person name="Ohm R.A."/>
            <person name="Martin F."/>
            <person name="Silar P."/>
            <person name="Natvig D.O."/>
            <person name="Lalanne C."/>
            <person name="Gautier V."/>
            <person name="Ament-Velasquez S.L."/>
            <person name="Kruys A."/>
            <person name="Hutchinson M.I."/>
            <person name="Powell A.J."/>
            <person name="Barry K."/>
            <person name="Miller A.N."/>
            <person name="Grigoriev I.V."/>
            <person name="Debuchy R."/>
            <person name="Gladieux P."/>
            <person name="Hiltunen Thoren M."/>
            <person name="Johannesson H."/>
        </authorList>
    </citation>
    <scope>NUCLEOTIDE SEQUENCE</scope>
    <source>
        <strain evidence="2">CBS 123565</strain>
    </source>
</reference>
<gene>
    <name evidence="2" type="ORF">BT67DRAFT_39884</name>
</gene>
<protein>
    <submittedName>
        <fullName evidence="2">Uncharacterized protein</fullName>
    </submittedName>
</protein>
<proteinExistence type="predicted"/>
<evidence type="ECO:0000313" key="2">
    <source>
        <dbReference type="EMBL" id="KAK4133669.1"/>
    </source>
</evidence>
<accession>A0AAN6UJ35</accession>
<feature type="region of interest" description="Disordered" evidence="1">
    <location>
        <begin position="146"/>
        <end position="165"/>
    </location>
</feature>
<dbReference type="Proteomes" id="UP001304895">
    <property type="component" value="Unassembled WGS sequence"/>
</dbReference>